<evidence type="ECO:0000256" key="1">
    <source>
        <dbReference type="ARBA" id="ARBA00022771"/>
    </source>
</evidence>
<dbReference type="InterPro" id="IPR011029">
    <property type="entry name" value="DEATH-like_dom_sf"/>
</dbReference>
<dbReference type="InterPro" id="IPR008883">
    <property type="entry name" value="UEV_N"/>
</dbReference>
<feature type="non-terminal residue" evidence="7">
    <location>
        <position position="369"/>
    </location>
</feature>
<evidence type="ECO:0000313" key="7">
    <source>
        <dbReference type="EMBL" id="KAH3807333.1"/>
    </source>
</evidence>
<keyword evidence="2" id="KW-0862">Zinc</keyword>
<evidence type="ECO:0000313" key="8">
    <source>
        <dbReference type="Proteomes" id="UP000828390"/>
    </source>
</evidence>
<comment type="caution">
    <text evidence="7">The sequence shown here is derived from an EMBL/GenBank/DDBJ whole genome shotgun (WGS) entry which is preliminary data.</text>
</comment>
<reference evidence="7" key="2">
    <citation type="submission" date="2020-11" db="EMBL/GenBank/DDBJ databases">
        <authorList>
            <person name="McCartney M.A."/>
            <person name="Auch B."/>
            <person name="Kono T."/>
            <person name="Mallez S."/>
            <person name="Becker A."/>
            <person name="Gohl D.M."/>
            <person name="Silverstein K.A.T."/>
            <person name="Koren S."/>
            <person name="Bechman K.B."/>
            <person name="Herman A."/>
            <person name="Abrahante J.E."/>
            <person name="Garbe J."/>
        </authorList>
    </citation>
    <scope>NUCLEOTIDE SEQUENCE</scope>
    <source>
        <strain evidence="7">Duluth1</strain>
        <tissue evidence="7">Whole animal</tissue>
    </source>
</reference>
<dbReference type="Gene3D" id="1.10.533.10">
    <property type="entry name" value="Death Domain, Fas"/>
    <property type="match status" value="1"/>
</dbReference>
<dbReference type="Gene3D" id="1.10.1170.10">
    <property type="entry name" value="Inhibitor Of Apoptosis Protein (2mihbC-IAP-1), Chain A"/>
    <property type="match status" value="1"/>
</dbReference>
<organism evidence="7 8">
    <name type="scientific">Dreissena polymorpha</name>
    <name type="common">Zebra mussel</name>
    <name type="synonym">Mytilus polymorpha</name>
    <dbReference type="NCBI Taxonomy" id="45954"/>
    <lineage>
        <taxon>Eukaryota</taxon>
        <taxon>Metazoa</taxon>
        <taxon>Spiralia</taxon>
        <taxon>Lophotrochozoa</taxon>
        <taxon>Mollusca</taxon>
        <taxon>Bivalvia</taxon>
        <taxon>Autobranchia</taxon>
        <taxon>Heteroconchia</taxon>
        <taxon>Euheterodonta</taxon>
        <taxon>Imparidentia</taxon>
        <taxon>Neoheterodontei</taxon>
        <taxon>Myida</taxon>
        <taxon>Dreissenoidea</taxon>
        <taxon>Dreissenidae</taxon>
        <taxon>Dreissena</taxon>
    </lineage>
</organism>
<dbReference type="InterPro" id="IPR001841">
    <property type="entry name" value="Znf_RING"/>
</dbReference>
<evidence type="ECO:0008006" key="9">
    <source>
        <dbReference type="Google" id="ProtNLM"/>
    </source>
</evidence>
<evidence type="ECO:0000259" key="6">
    <source>
        <dbReference type="PROSITE" id="PS51322"/>
    </source>
</evidence>
<dbReference type="GO" id="GO:0043130">
    <property type="term" value="F:ubiquitin binding"/>
    <property type="evidence" value="ECO:0007669"/>
    <property type="project" value="TreeGrafter"/>
</dbReference>
<accession>A0A9D4JG07</accession>
<feature type="region of interest" description="Disordered" evidence="4">
    <location>
        <begin position="228"/>
        <end position="303"/>
    </location>
</feature>
<dbReference type="InterPro" id="IPR016135">
    <property type="entry name" value="UBQ-conjugating_enzyme/RWD"/>
</dbReference>
<dbReference type="SUPFAM" id="SSF54495">
    <property type="entry name" value="UBC-like"/>
    <property type="match status" value="1"/>
</dbReference>
<feature type="compositionally biased region" description="Pro residues" evidence="4">
    <location>
        <begin position="232"/>
        <end position="252"/>
    </location>
</feature>
<dbReference type="GO" id="GO:0008270">
    <property type="term" value="F:zinc ion binding"/>
    <property type="evidence" value="ECO:0007669"/>
    <property type="project" value="UniProtKB-KW"/>
</dbReference>
<dbReference type="GO" id="GO:0000813">
    <property type="term" value="C:ESCRT I complex"/>
    <property type="evidence" value="ECO:0007669"/>
    <property type="project" value="TreeGrafter"/>
</dbReference>
<evidence type="ECO:0000256" key="3">
    <source>
        <dbReference type="PROSITE-ProRule" id="PRU00175"/>
    </source>
</evidence>
<keyword evidence="8" id="KW-1185">Reference proteome</keyword>
<dbReference type="CDD" id="cd11685">
    <property type="entry name" value="UEV_TSG101-like"/>
    <property type="match status" value="1"/>
</dbReference>
<keyword evidence="1 3" id="KW-0479">Metal-binding</keyword>
<dbReference type="Pfam" id="PF13920">
    <property type="entry name" value="zf-C3HC4_3"/>
    <property type="match status" value="1"/>
</dbReference>
<dbReference type="PANTHER" id="PTHR23306">
    <property type="entry name" value="TUMOR SUSCEPTIBILITY GENE 101 PROTEIN-RELATED"/>
    <property type="match status" value="1"/>
</dbReference>
<reference evidence="7" key="1">
    <citation type="journal article" date="2019" name="bioRxiv">
        <title>The Genome of the Zebra Mussel, Dreissena polymorpha: A Resource for Invasive Species Research.</title>
        <authorList>
            <person name="McCartney M.A."/>
            <person name="Auch B."/>
            <person name="Kono T."/>
            <person name="Mallez S."/>
            <person name="Zhang Y."/>
            <person name="Obille A."/>
            <person name="Becker A."/>
            <person name="Abrahante J.E."/>
            <person name="Garbe J."/>
            <person name="Badalamenti J.P."/>
            <person name="Herman A."/>
            <person name="Mangelson H."/>
            <person name="Liachko I."/>
            <person name="Sullivan S."/>
            <person name="Sone E.D."/>
            <person name="Koren S."/>
            <person name="Silverstein K.A.T."/>
            <person name="Beckman K.B."/>
            <person name="Gohl D.M."/>
        </authorList>
    </citation>
    <scope>NUCLEOTIDE SEQUENCE</scope>
    <source>
        <strain evidence="7">Duluth1</strain>
        <tissue evidence="7">Whole animal</tissue>
    </source>
</reference>
<evidence type="ECO:0000256" key="2">
    <source>
        <dbReference type="ARBA" id="ARBA00022833"/>
    </source>
</evidence>
<evidence type="ECO:0000256" key="4">
    <source>
        <dbReference type="SAM" id="MobiDB-lite"/>
    </source>
</evidence>
<feature type="domain" description="RING-type" evidence="5">
    <location>
        <begin position="318"/>
        <end position="352"/>
    </location>
</feature>
<feature type="domain" description="UEV" evidence="6">
    <location>
        <begin position="84"/>
        <end position="227"/>
    </location>
</feature>
<dbReference type="Gene3D" id="3.10.110.10">
    <property type="entry name" value="Ubiquitin Conjugating Enzyme"/>
    <property type="match status" value="1"/>
</dbReference>
<dbReference type="EMBL" id="JAIWYP010000006">
    <property type="protein sequence ID" value="KAH3807333.1"/>
    <property type="molecule type" value="Genomic_DNA"/>
</dbReference>
<protein>
    <recommendedName>
        <fullName evidence="9">UEV domain-containing protein</fullName>
    </recommendedName>
</protein>
<dbReference type="Pfam" id="PF05743">
    <property type="entry name" value="UEV"/>
    <property type="match status" value="1"/>
</dbReference>
<gene>
    <name evidence="7" type="ORF">DPMN_135670</name>
</gene>
<dbReference type="PROSITE" id="PS50089">
    <property type="entry name" value="ZF_RING_2"/>
    <property type="match status" value="1"/>
</dbReference>
<dbReference type="GO" id="GO:0015031">
    <property type="term" value="P:protein transport"/>
    <property type="evidence" value="ECO:0007669"/>
    <property type="project" value="InterPro"/>
</dbReference>
<sequence>CTDVANTTIAINFRDTKPIKLVQRDFSHHQNLQGIGGILYVITVDNIIVVRKLKGRNVGDKLKFVKRDAFARDFIVWAAVSSRGISEIRKIPKGTKYKYRDDTKSDVLLAISTFPGLKPQYEDYVFTDGSNMMLLQLCGTIPATYNGIVDNIPIRVCLMDTHPCNAPIVFVTPTATMQINSGRYVDQNGKVDLPYLRQWNYPNSELLGMLQILSIVFAEEPPLYARQQAINQPPPPEYPRPHPTNQPPPPLYARPQPTKLTPPPRNPTKRTANPPAGGRRQAPPAPRSMSDIEDQTTDSSTIDEEVDEIQKLQGLLRCKICKVRRVALAYLPCGHCVACEECGSKVHSCPKCPDNGANTRGTVKILFAP</sequence>
<dbReference type="PROSITE" id="PS51322">
    <property type="entry name" value="UEV"/>
    <property type="match status" value="1"/>
</dbReference>
<evidence type="ECO:0000259" key="5">
    <source>
        <dbReference type="PROSITE" id="PS50089"/>
    </source>
</evidence>
<feature type="compositionally biased region" description="Acidic residues" evidence="4">
    <location>
        <begin position="291"/>
        <end position="303"/>
    </location>
</feature>
<name>A0A9D4JG07_DREPO</name>
<dbReference type="AlphaFoldDB" id="A0A9D4JG07"/>
<dbReference type="Proteomes" id="UP000828390">
    <property type="component" value="Unassembled WGS sequence"/>
</dbReference>
<dbReference type="GO" id="GO:0008333">
    <property type="term" value="P:endosome to lysosome transport"/>
    <property type="evidence" value="ECO:0007669"/>
    <property type="project" value="TreeGrafter"/>
</dbReference>
<dbReference type="PANTHER" id="PTHR23306:SF3">
    <property type="entry name" value="TUMOR SUPPRESSOR PROTEIN 101"/>
    <property type="match status" value="1"/>
</dbReference>
<keyword evidence="1 3" id="KW-0863">Zinc-finger</keyword>
<dbReference type="InterPro" id="IPR052070">
    <property type="entry name" value="ESCRT-I_UEV_domain"/>
</dbReference>
<proteinExistence type="predicted"/>